<sequence length="610" mass="71631">MVEDKAPKFCFNCGNPLDENSKFCKKCGTPISKTENEENKNNENKEKEQIVNETEKNQEKTSTLNIKENKGLIIIIIGILFSITLYGIFIGIPLIIIGVYYLNKKVNEKEKQMDNKLKEKQDQIANIDIKLNELEKAKEKEINEKLNDKKEELANIDIKLEKMENDKEKEINEKLADKKDELANIDIKLDEIEKEKTKEINIKLEQKENDLANIDAQLEEKAKAKQEEIDNNLEAKAKQLNNIINELKEKQKELIFVEEELEWQEIGLYEPKYNFSTAVLYKERLDEIRKKQKDMIKNKTAVIGGDNWTVDGSKRKGQAMNNANKKLLIKNFNLECDTIISKVKLSNMENSVKRINKAFETLNRLNERNLINITSRYLNLKLEELNVAIEYELKKQEEKEILRETREREREERKIQKQLDAQLKSVNKHKLQLETEMEATNNLLQKSESDEEIELLKNKLKELELAIEKSNNDEKDIAEKRKRTGAGYVYILSNVGSFGENIYKIGVTRRDDPYGRITELSDASVPFRFDHHVFIFSEEAFELEKELHNRFDHKRVNKVNRRKEFFHITIDDVKRIVDENKDLVHSFSVKPEAQEYYDTLKIEKSNNKLL</sequence>
<dbReference type="Pfam" id="PF10544">
    <property type="entry name" value="T5orf172"/>
    <property type="match status" value="1"/>
</dbReference>
<evidence type="ECO:0000256" key="2">
    <source>
        <dbReference type="SAM" id="MobiDB-lite"/>
    </source>
</evidence>
<feature type="region of interest" description="Disordered" evidence="2">
    <location>
        <begin position="32"/>
        <end position="56"/>
    </location>
</feature>
<gene>
    <name evidence="5" type="ORF">MBBAR_10c00840</name>
</gene>
<feature type="compositionally biased region" description="Basic and acidic residues" evidence="2">
    <location>
        <begin position="34"/>
        <end position="56"/>
    </location>
</feature>
<dbReference type="InterPro" id="IPR018306">
    <property type="entry name" value="Phage_T5_Orf172_DNA-bd"/>
</dbReference>
<keyword evidence="6" id="KW-1185">Reference proteome</keyword>
<keyword evidence="3" id="KW-1133">Transmembrane helix</keyword>
<proteinExistence type="predicted"/>
<dbReference type="InterPro" id="IPR026870">
    <property type="entry name" value="Zinc_ribbon_dom"/>
</dbReference>
<dbReference type="EMBL" id="JXMW01000010">
    <property type="protein sequence ID" value="OQD58743.1"/>
    <property type="molecule type" value="Genomic_DNA"/>
</dbReference>
<accession>A0A1V6N2F1</accession>
<dbReference type="InterPro" id="IPR025280">
    <property type="entry name" value="SNIPE"/>
</dbReference>
<evidence type="ECO:0000256" key="3">
    <source>
        <dbReference type="SAM" id="Phobius"/>
    </source>
</evidence>
<evidence type="ECO:0000259" key="4">
    <source>
        <dbReference type="SMART" id="SM00974"/>
    </source>
</evidence>
<dbReference type="Proteomes" id="UP000191661">
    <property type="component" value="Unassembled WGS sequence"/>
</dbReference>
<comment type="caution">
    <text evidence="5">The sequence shown here is derived from an EMBL/GenBank/DDBJ whole genome shotgun (WGS) entry which is preliminary data.</text>
</comment>
<dbReference type="Pfam" id="PF13250">
    <property type="entry name" value="SNIPE"/>
    <property type="match status" value="1"/>
</dbReference>
<feature type="domain" description="Bacteriophage T5 Orf172 DNA-binding" evidence="4">
    <location>
        <begin position="497"/>
        <end position="580"/>
    </location>
</feature>
<keyword evidence="3" id="KW-0472">Membrane</keyword>
<feature type="transmembrane region" description="Helical" evidence="3">
    <location>
        <begin position="72"/>
        <end position="102"/>
    </location>
</feature>
<evidence type="ECO:0000256" key="1">
    <source>
        <dbReference type="SAM" id="Coils"/>
    </source>
</evidence>
<reference evidence="5 6" key="1">
    <citation type="submission" date="2014-12" db="EMBL/GenBank/DDBJ databases">
        <title>Genome sequence of Methanobrevibacter arboriphilicus DH1, DSM1125.</title>
        <authorList>
            <person name="Poehlein A."/>
            <person name="Thauer R.K."/>
            <person name="Seedorf H."/>
            <person name="Daniel R."/>
        </authorList>
    </citation>
    <scope>NUCLEOTIDE SEQUENCE [LARGE SCALE GENOMIC DNA]</scope>
    <source>
        <strain evidence="5 6">DH1</strain>
    </source>
</reference>
<dbReference type="SMART" id="SM00974">
    <property type="entry name" value="T5orf172"/>
    <property type="match status" value="1"/>
</dbReference>
<name>A0A1V6N2F1_METAZ</name>
<keyword evidence="1" id="KW-0175">Coiled coil</keyword>
<feature type="coiled-coil region" evidence="1">
    <location>
        <begin position="345"/>
        <end position="480"/>
    </location>
</feature>
<dbReference type="RefSeq" id="WP_080460436.1">
    <property type="nucleotide sequence ID" value="NZ_JXMW01000010.1"/>
</dbReference>
<feature type="coiled-coil region" evidence="1">
    <location>
        <begin position="103"/>
        <end position="260"/>
    </location>
</feature>
<evidence type="ECO:0000313" key="5">
    <source>
        <dbReference type="EMBL" id="OQD58743.1"/>
    </source>
</evidence>
<dbReference type="AlphaFoldDB" id="A0A1V6N2F1"/>
<protein>
    <recommendedName>
        <fullName evidence="4">Bacteriophage T5 Orf172 DNA-binding domain-containing protein</fullName>
    </recommendedName>
</protein>
<organism evidence="5 6">
    <name type="scientific">Methanobrevibacter arboriphilus JCM 13429 = DSM 1125</name>
    <dbReference type="NCBI Taxonomy" id="1300164"/>
    <lineage>
        <taxon>Archaea</taxon>
        <taxon>Methanobacteriati</taxon>
        <taxon>Methanobacteriota</taxon>
        <taxon>Methanomada group</taxon>
        <taxon>Methanobacteria</taxon>
        <taxon>Methanobacteriales</taxon>
        <taxon>Methanobacteriaceae</taxon>
        <taxon>Methanobrevibacter</taxon>
    </lineage>
</organism>
<keyword evidence="3" id="KW-0812">Transmembrane</keyword>
<evidence type="ECO:0000313" key="6">
    <source>
        <dbReference type="Proteomes" id="UP000191661"/>
    </source>
</evidence>
<dbReference type="OrthoDB" id="82454at2157"/>
<dbReference type="Pfam" id="PF13240">
    <property type="entry name" value="Zn_Ribbon_1"/>
    <property type="match status" value="1"/>
</dbReference>